<keyword evidence="5" id="KW-0321">Glycogen metabolism</keyword>
<name>A0ABX4H6A5_9BACT</name>
<dbReference type="InterPro" id="IPR013780">
    <property type="entry name" value="Glyco_hydro_b"/>
</dbReference>
<protein>
    <recommendedName>
        <fullName evidence="4 10">1,4-alpha-glucan branching enzyme</fullName>
        <ecNumber evidence="4 10">2.4.1.18</ecNumber>
    </recommendedName>
</protein>
<dbReference type="Pfam" id="PF00128">
    <property type="entry name" value="Alpha-amylase"/>
    <property type="match status" value="2"/>
</dbReference>
<organism evidence="12 13">
    <name type="scientific">Mycoplasmopsis agassizii</name>
    <dbReference type="NCBI Taxonomy" id="33922"/>
    <lineage>
        <taxon>Bacteria</taxon>
        <taxon>Bacillati</taxon>
        <taxon>Mycoplasmatota</taxon>
        <taxon>Mycoplasmoidales</taxon>
        <taxon>Metamycoplasmataceae</taxon>
        <taxon>Mycoplasmopsis</taxon>
    </lineage>
</organism>
<evidence type="ECO:0000313" key="12">
    <source>
        <dbReference type="EMBL" id="PAF55435.1"/>
    </source>
</evidence>
<dbReference type="InterPro" id="IPR017853">
    <property type="entry name" value="GH"/>
</dbReference>
<dbReference type="Gene3D" id="2.60.40.1180">
    <property type="entry name" value="Golgi alpha-mannosidase II"/>
    <property type="match status" value="1"/>
</dbReference>
<dbReference type="Proteomes" id="UP000217033">
    <property type="component" value="Unassembled WGS sequence"/>
</dbReference>
<feature type="domain" description="Glycosyl hydrolase family 13 catalytic" evidence="11">
    <location>
        <begin position="191"/>
        <end position="534"/>
    </location>
</feature>
<evidence type="ECO:0000256" key="9">
    <source>
        <dbReference type="ARBA" id="ARBA00023277"/>
    </source>
</evidence>
<evidence type="ECO:0000256" key="8">
    <source>
        <dbReference type="ARBA" id="ARBA00023056"/>
    </source>
</evidence>
<keyword evidence="7" id="KW-0808">Transferase</keyword>
<proteinExistence type="inferred from homology"/>
<dbReference type="EC" id="2.4.1.18" evidence="4 10"/>
<comment type="catalytic activity">
    <reaction evidence="1">
        <text>Transfers a segment of a (1-&gt;4)-alpha-D-glucan chain to a primary hydroxy group in a similar glucan chain.</text>
        <dbReference type="EC" id="2.4.1.18"/>
    </reaction>
</comment>
<evidence type="ECO:0000256" key="6">
    <source>
        <dbReference type="ARBA" id="ARBA00022676"/>
    </source>
</evidence>
<accession>A0ABX4H6A5</accession>
<evidence type="ECO:0000256" key="5">
    <source>
        <dbReference type="ARBA" id="ARBA00022600"/>
    </source>
</evidence>
<dbReference type="NCBIfam" id="TIGR01515">
    <property type="entry name" value="branching_enzym"/>
    <property type="match status" value="1"/>
</dbReference>
<dbReference type="PANTHER" id="PTHR43651">
    <property type="entry name" value="1,4-ALPHA-GLUCAN-BRANCHING ENZYME"/>
    <property type="match status" value="1"/>
</dbReference>
<evidence type="ECO:0000259" key="11">
    <source>
        <dbReference type="SMART" id="SM00642"/>
    </source>
</evidence>
<sequence>MYSKMIKNVELKSSMQELDRDSVEMSLPNNIWSFINNMSQNSKKTNLKKVDILKFTEGWHSSLYDELGVHPISDETGSGFIFRVYAPNAKHVNVLIFKGIETHVFATVKKEHGIWETIIHGLTYGDFYKFEVIDWNNFSKYKTDPFGFYNQQAPFFNSIIYDRKRYKWHDKEFLKARKTRDFRSEPMAIYEVHLGSWKKTLDNQFLNYKDLAHLLIDYVLDMGYTHIEFLPLAEHPFIGSWGYQVTGYFGATSRYGNPDELKYLIDYAHKNGIKVIMDFVPVHYNKDDHGLYKFDGTHSTFSSEIEFDRENYLWGTANFDLGKNEVKSFLLSALNYWIEEFHIDGFRFDAVSYIIYYQGNSKAGVNPDGVEFIKSTISNIKKLHPDILIIAEDSSAFPDVTKAIADGGLGFDLKWDLGFSNDLFRFMKKEFIERKHSFNAFNDITFSMVYNFNEKFLLAFSHDEVVHLKRSLMNKSPGFYDQKMRQSKLMISYMFAHPGKKLLFMGIDIAQFKEWNERVSLDWHLLENQLHYQHWDFVKDLIHTYKQQPSLYVKDFDKDAFEWVLVNELDNIFVFKRYGKTKNDEMLVVLNFSDNYYENYSFKLNLNSKTPLNIRYSEILNSDNLKYGGSGAINSLSAENGILDPFQDYENSWRLSLKIAPFAAIFLKKIKK</sequence>
<reference evidence="12" key="1">
    <citation type="submission" date="2017-08" db="EMBL/GenBank/DDBJ databases">
        <authorList>
            <person name="Alvarez-Ponce D."/>
            <person name="Weitzman C.L."/>
            <person name="Tillett R.L."/>
            <person name="Sandmeier F.C."/>
            <person name="Tracy C.R."/>
        </authorList>
    </citation>
    <scope>NUCLEOTIDE SEQUENCE [LARGE SCALE GENOMIC DNA]</scope>
    <source>
        <strain evidence="12">PS6</strain>
    </source>
</reference>
<dbReference type="Gene3D" id="2.60.40.10">
    <property type="entry name" value="Immunoglobulins"/>
    <property type="match status" value="1"/>
</dbReference>
<comment type="pathway">
    <text evidence="2">Glycan biosynthesis; glycogen biosynthesis.</text>
</comment>
<evidence type="ECO:0000256" key="10">
    <source>
        <dbReference type="NCBIfam" id="TIGR01515"/>
    </source>
</evidence>
<dbReference type="EMBL" id="NQMN01000001">
    <property type="protein sequence ID" value="PAF55435.1"/>
    <property type="molecule type" value="Genomic_DNA"/>
</dbReference>
<dbReference type="InterPro" id="IPR006047">
    <property type="entry name" value="GH13_cat_dom"/>
</dbReference>
<keyword evidence="9" id="KW-0119">Carbohydrate metabolism</keyword>
<dbReference type="InterPro" id="IPR006048">
    <property type="entry name" value="A-amylase/branching_C"/>
</dbReference>
<dbReference type="SUPFAM" id="SSF51445">
    <property type="entry name" value="(Trans)glycosidases"/>
    <property type="match status" value="1"/>
</dbReference>
<keyword evidence="13" id="KW-1185">Reference proteome</keyword>
<dbReference type="NCBIfam" id="NF008967">
    <property type="entry name" value="PRK12313.1"/>
    <property type="match status" value="1"/>
</dbReference>
<comment type="similarity">
    <text evidence="3">Belongs to the glycosyl hydrolase 13 family. GlgB subfamily.</text>
</comment>
<dbReference type="PIRSF" id="PIRSF000463">
    <property type="entry name" value="GlgB"/>
    <property type="match status" value="1"/>
</dbReference>
<evidence type="ECO:0000256" key="2">
    <source>
        <dbReference type="ARBA" id="ARBA00004964"/>
    </source>
</evidence>
<dbReference type="InterPro" id="IPR044143">
    <property type="entry name" value="GlgB_N_E_set_prok"/>
</dbReference>
<dbReference type="SMART" id="SM00642">
    <property type="entry name" value="Aamy"/>
    <property type="match status" value="1"/>
</dbReference>
<dbReference type="InterPro" id="IPR037439">
    <property type="entry name" value="Branching_enzy"/>
</dbReference>
<gene>
    <name evidence="12" type="ORF">CJF60_01995</name>
</gene>
<keyword evidence="6" id="KW-0328">Glycosyltransferase</keyword>
<evidence type="ECO:0000313" key="13">
    <source>
        <dbReference type="Proteomes" id="UP000217033"/>
    </source>
</evidence>
<dbReference type="InterPro" id="IPR006407">
    <property type="entry name" value="GlgB"/>
</dbReference>
<keyword evidence="8" id="KW-0320">Glycogen biosynthesis</keyword>
<evidence type="ECO:0000256" key="7">
    <source>
        <dbReference type="ARBA" id="ARBA00022679"/>
    </source>
</evidence>
<dbReference type="PANTHER" id="PTHR43651:SF3">
    <property type="entry name" value="1,4-ALPHA-GLUCAN-BRANCHING ENZYME"/>
    <property type="match status" value="1"/>
</dbReference>
<dbReference type="Pfam" id="PF02922">
    <property type="entry name" value="CBM_48"/>
    <property type="match status" value="1"/>
</dbReference>
<dbReference type="InterPro" id="IPR004193">
    <property type="entry name" value="Glyco_hydro_13_N"/>
</dbReference>
<dbReference type="InterPro" id="IPR013783">
    <property type="entry name" value="Ig-like_fold"/>
</dbReference>
<dbReference type="Gene3D" id="3.20.20.80">
    <property type="entry name" value="Glycosidases"/>
    <property type="match status" value="1"/>
</dbReference>
<evidence type="ECO:0000256" key="3">
    <source>
        <dbReference type="ARBA" id="ARBA00009000"/>
    </source>
</evidence>
<dbReference type="SUPFAM" id="SSF51011">
    <property type="entry name" value="Glycosyl hydrolase domain"/>
    <property type="match status" value="1"/>
</dbReference>
<comment type="caution">
    <text evidence="12">The sequence shown here is derived from an EMBL/GenBank/DDBJ whole genome shotgun (WGS) entry which is preliminary data.</text>
</comment>
<dbReference type="CDD" id="cd11322">
    <property type="entry name" value="AmyAc_Glg_BE"/>
    <property type="match status" value="1"/>
</dbReference>
<evidence type="ECO:0000256" key="4">
    <source>
        <dbReference type="ARBA" id="ARBA00012541"/>
    </source>
</evidence>
<dbReference type="CDD" id="cd02855">
    <property type="entry name" value="E_set_GBE_prok_N"/>
    <property type="match status" value="1"/>
</dbReference>
<evidence type="ECO:0000256" key="1">
    <source>
        <dbReference type="ARBA" id="ARBA00000826"/>
    </source>
</evidence>
<dbReference type="Pfam" id="PF02806">
    <property type="entry name" value="Alpha-amylase_C"/>
    <property type="match status" value="1"/>
</dbReference>